<dbReference type="EMBL" id="QCYY01000245">
    <property type="protein sequence ID" value="ROT85576.1"/>
    <property type="molecule type" value="Genomic_DNA"/>
</dbReference>
<evidence type="ECO:0000313" key="2">
    <source>
        <dbReference type="EMBL" id="ROT85576.1"/>
    </source>
</evidence>
<dbReference type="AlphaFoldDB" id="A0A423UA52"/>
<proteinExistence type="predicted"/>
<sequence>MKFLIVATLLALGVATASSALVDESEPATAAVKILGGYVTRTRFTTLFSTTLKTCITQVGQNAQCQGRKKREAKALNENLMAADNVREVLLDSSQGEKVEAVGPQAASSSSPSIASHLGRPCPTVSLLPPRGPHVRLLLSADEQFGC</sequence>
<gene>
    <name evidence="2" type="ORF">C7M84_011488</name>
</gene>
<protein>
    <submittedName>
        <fullName evidence="2">Uncharacterized protein</fullName>
    </submittedName>
</protein>
<name>A0A423UA52_PENVA</name>
<reference evidence="2 3" key="2">
    <citation type="submission" date="2019-01" db="EMBL/GenBank/DDBJ databases">
        <title>The decoding of complex shrimp genome reveals the adaptation for benthos swimmer, frequently molting mechanism and breeding impact on genome.</title>
        <authorList>
            <person name="Sun Y."/>
            <person name="Gao Y."/>
            <person name="Yu Y."/>
        </authorList>
    </citation>
    <scope>NUCLEOTIDE SEQUENCE [LARGE SCALE GENOMIC DNA]</scope>
    <source>
        <tissue evidence="2">Muscle</tissue>
    </source>
</reference>
<keyword evidence="1" id="KW-0732">Signal</keyword>
<accession>A0A423UA52</accession>
<reference evidence="2 3" key="1">
    <citation type="submission" date="2018-04" db="EMBL/GenBank/DDBJ databases">
        <authorList>
            <person name="Zhang X."/>
            <person name="Yuan J."/>
            <person name="Li F."/>
            <person name="Xiang J."/>
        </authorList>
    </citation>
    <scope>NUCLEOTIDE SEQUENCE [LARGE SCALE GENOMIC DNA]</scope>
    <source>
        <tissue evidence="2">Muscle</tissue>
    </source>
</reference>
<comment type="caution">
    <text evidence="2">The sequence shown here is derived from an EMBL/GenBank/DDBJ whole genome shotgun (WGS) entry which is preliminary data.</text>
</comment>
<dbReference type="Proteomes" id="UP000283509">
    <property type="component" value="Unassembled WGS sequence"/>
</dbReference>
<keyword evidence="3" id="KW-1185">Reference proteome</keyword>
<feature type="chain" id="PRO_5019495903" evidence="1">
    <location>
        <begin position="20"/>
        <end position="147"/>
    </location>
</feature>
<feature type="signal peptide" evidence="1">
    <location>
        <begin position="1"/>
        <end position="19"/>
    </location>
</feature>
<organism evidence="2 3">
    <name type="scientific">Penaeus vannamei</name>
    <name type="common">Whiteleg shrimp</name>
    <name type="synonym">Litopenaeus vannamei</name>
    <dbReference type="NCBI Taxonomy" id="6689"/>
    <lineage>
        <taxon>Eukaryota</taxon>
        <taxon>Metazoa</taxon>
        <taxon>Ecdysozoa</taxon>
        <taxon>Arthropoda</taxon>
        <taxon>Crustacea</taxon>
        <taxon>Multicrustacea</taxon>
        <taxon>Malacostraca</taxon>
        <taxon>Eumalacostraca</taxon>
        <taxon>Eucarida</taxon>
        <taxon>Decapoda</taxon>
        <taxon>Dendrobranchiata</taxon>
        <taxon>Penaeoidea</taxon>
        <taxon>Penaeidae</taxon>
        <taxon>Penaeus</taxon>
    </lineage>
</organism>
<evidence type="ECO:0000256" key="1">
    <source>
        <dbReference type="SAM" id="SignalP"/>
    </source>
</evidence>
<evidence type="ECO:0000313" key="3">
    <source>
        <dbReference type="Proteomes" id="UP000283509"/>
    </source>
</evidence>